<dbReference type="EMBL" id="JAVTTP010000001">
    <property type="protein sequence ID" value="MDT7830037.1"/>
    <property type="molecule type" value="Genomic_DNA"/>
</dbReference>
<dbReference type="PANTHER" id="PTHR30097:SF4">
    <property type="entry name" value="SLR6042 PROTEIN"/>
    <property type="match status" value="1"/>
</dbReference>
<gene>
    <name evidence="5" type="ORF">RQM65_15320</name>
</gene>
<dbReference type="InterPro" id="IPR006143">
    <property type="entry name" value="RND_pump_MFP"/>
</dbReference>
<dbReference type="NCBIfam" id="TIGR01730">
    <property type="entry name" value="RND_mfp"/>
    <property type="match status" value="1"/>
</dbReference>
<evidence type="ECO:0000256" key="3">
    <source>
        <dbReference type="SAM" id="SignalP"/>
    </source>
</evidence>
<protein>
    <submittedName>
        <fullName evidence="5">Efflux RND transporter periplasmic adaptor subunit</fullName>
    </submittedName>
</protein>
<evidence type="ECO:0000259" key="4">
    <source>
        <dbReference type="Pfam" id="PF25919"/>
    </source>
</evidence>
<evidence type="ECO:0000313" key="5">
    <source>
        <dbReference type="EMBL" id="MDT7830037.1"/>
    </source>
</evidence>
<dbReference type="Pfam" id="PF25919">
    <property type="entry name" value="BSH_CusB"/>
    <property type="match status" value="1"/>
</dbReference>
<dbReference type="Proteomes" id="UP001250656">
    <property type="component" value="Unassembled WGS sequence"/>
</dbReference>
<dbReference type="PANTHER" id="PTHR30097">
    <property type="entry name" value="CATION EFFLUX SYSTEM PROTEIN CUSB"/>
    <property type="match status" value="1"/>
</dbReference>
<comment type="similarity">
    <text evidence="1">Belongs to the membrane fusion protein (MFP) (TC 8.A.1) family.</text>
</comment>
<keyword evidence="2" id="KW-0813">Transport</keyword>
<comment type="caution">
    <text evidence="5">The sequence shown here is derived from an EMBL/GenBank/DDBJ whole genome shotgun (WGS) entry which is preliminary data.</text>
</comment>
<dbReference type="InterPro" id="IPR051909">
    <property type="entry name" value="MFP_Cation_Efflux"/>
</dbReference>
<proteinExistence type="inferred from homology"/>
<feature type="chain" id="PRO_5046315115" evidence="3">
    <location>
        <begin position="20"/>
        <end position="379"/>
    </location>
</feature>
<evidence type="ECO:0000313" key="6">
    <source>
        <dbReference type="Proteomes" id="UP001250656"/>
    </source>
</evidence>
<accession>A0ABU3LAB6</accession>
<evidence type="ECO:0000256" key="1">
    <source>
        <dbReference type="ARBA" id="ARBA00009477"/>
    </source>
</evidence>
<keyword evidence="6" id="KW-1185">Reference proteome</keyword>
<dbReference type="SUPFAM" id="SSF111369">
    <property type="entry name" value="HlyD-like secretion proteins"/>
    <property type="match status" value="1"/>
</dbReference>
<dbReference type="Gene3D" id="2.40.50.100">
    <property type="match status" value="2"/>
</dbReference>
<name>A0ABU3LAB6_9FLAO</name>
<feature type="signal peptide" evidence="3">
    <location>
        <begin position="1"/>
        <end position="19"/>
    </location>
</feature>
<evidence type="ECO:0000256" key="2">
    <source>
        <dbReference type="ARBA" id="ARBA00022448"/>
    </source>
</evidence>
<dbReference type="PROSITE" id="PS51257">
    <property type="entry name" value="PROKAR_LIPOPROTEIN"/>
    <property type="match status" value="1"/>
</dbReference>
<sequence>MKHLRYSTFVLMAFLTVLGCGNGNTENAETQSEKIPDGRIKVTQAQFDQTGMVLGTLEEREFPFIVKATGMIDVPPENRSVVSATMGGYIKTLPLLIGDAVEKGQVLLSIENPEFVTLQQEYMEVSGQLDYLKSEYGRQKTLYDENITSQKSYLKAESDYKMARAKHDGLRKQLTLVNISPGEVEAGNVTTTTTLYAPISGSVTQVNVSRGSYVAPATPILEIIDNEHIHLELSVFEKDIMKIKKGQDIAFKIPEASSDTFEAEVYLVGTSIGEGRTIKVHGHLKDEEGENFLTGMFVESNIVSAATTARGLPSESIVGADNKDYVLVLDEELNGDYYFKPVGVKVKKSHAGFTALDNENEFGASDQFLVRGAFDIFGE</sequence>
<dbReference type="RefSeq" id="WP_314016292.1">
    <property type="nucleotide sequence ID" value="NZ_JAVTTP010000001.1"/>
</dbReference>
<keyword evidence="3" id="KW-0732">Signal</keyword>
<feature type="domain" description="CusB-like barrel-sandwich hybrid" evidence="4">
    <location>
        <begin position="80"/>
        <end position="223"/>
    </location>
</feature>
<reference evidence="5 6" key="1">
    <citation type="submission" date="2023-09" db="EMBL/GenBank/DDBJ databases">
        <title>Novel taxa isolated from Blanes Bay.</title>
        <authorList>
            <person name="Rey-Velasco X."/>
            <person name="Lucena T."/>
        </authorList>
    </citation>
    <scope>NUCLEOTIDE SEQUENCE [LARGE SCALE GENOMIC DNA]</scope>
    <source>
        <strain evidence="5 6">S334</strain>
    </source>
</reference>
<dbReference type="InterPro" id="IPR058790">
    <property type="entry name" value="BSH_CusB"/>
</dbReference>
<organism evidence="5 6">
    <name type="scientific">Pricia mediterranea</name>
    <dbReference type="NCBI Taxonomy" id="3076079"/>
    <lineage>
        <taxon>Bacteria</taxon>
        <taxon>Pseudomonadati</taxon>
        <taxon>Bacteroidota</taxon>
        <taxon>Flavobacteriia</taxon>
        <taxon>Flavobacteriales</taxon>
        <taxon>Flavobacteriaceae</taxon>
        <taxon>Pricia</taxon>
    </lineage>
</organism>
<dbReference type="Gene3D" id="2.40.30.170">
    <property type="match status" value="1"/>
</dbReference>